<protein>
    <submittedName>
        <fullName evidence="1">Uncharacterized protein</fullName>
    </submittedName>
</protein>
<dbReference type="Proteomes" id="UP000321424">
    <property type="component" value="Unassembled WGS sequence"/>
</dbReference>
<dbReference type="AlphaFoldDB" id="A0A511MFD5"/>
<evidence type="ECO:0000313" key="2">
    <source>
        <dbReference type="Proteomes" id="UP000321424"/>
    </source>
</evidence>
<reference evidence="1 2" key="1">
    <citation type="submission" date="2019-07" db="EMBL/GenBank/DDBJ databases">
        <title>Whole genome shotgun sequence of Nocardia ninae NBRC 108245.</title>
        <authorList>
            <person name="Hosoyama A."/>
            <person name="Uohara A."/>
            <person name="Ohji S."/>
            <person name="Ichikawa N."/>
        </authorList>
    </citation>
    <scope>NUCLEOTIDE SEQUENCE [LARGE SCALE GENOMIC DNA]</scope>
    <source>
        <strain evidence="1 2">NBRC 108245</strain>
    </source>
</reference>
<accession>A0A511MFD5</accession>
<proteinExistence type="predicted"/>
<organism evidence="1 2">
    <name type="scientific">Nocardia ninae NBRC 108245</name>
    <dbReference type="NCBI Taxonomy" id="1210091"/>
    <lineage>
        <taxon>Bacteria</taxon>
        <taxon>Bacillati</taxon>
        <taxon>Actinomycetota</taxon>
        <taxon>Actinomycetes</taxon>
        <taxon>Mycobacteriales</taxon>
        <taxon>Nocardiaceae</taxon>
        <taxon>Nocardia</taxon>
    </lineage>
</organism>
<keyword evidence="2" id="KW-1185">Reference proteome</keyword>
<evidence type="ECO:0000313" key="1">
    <source>
        <dbReference type="EMBL" id="GEM38837.1"/>
    </source>
</evidence>
<gene>
    <name evidence="1" type="ORF">NN4_33560</name>
</gene>
<comment type="caution">
    <text evidence="1">The sequence shown here is derived from an EMBL/GenBank/DDBJ whole genome shotgun (WGS) entry which is preliminary data.</text>
</comment>
<dbReference type="EMBL" id="BJXA01000019">
    <property type="protein sequence ID" value="GEM38837.1"/>
    <property type="molecule type" value="Genomic_DNA"/>
</dbReference>
<name>A0A511MFD5_9NOCA</name>
<sequence>MTTYTEQENCWNTRVKSNGYAHEDIPLVLQWEAELAAMSDDYSPDDSNVFELFKAWAVRAEKAYGDAVPIRWDVTGSGIFEKAPEFGPTPDLDPPSEFIRDYTLPVSTTTGAPVNWARVPLTYAKSWFIVQSTGWTPSPLQSSVSLAFLINCANAERSGTDD</sequence>